<proteinExistence type="predicted"/>
<organism evidence="2 3">
    <name type="scientific">Centipeda periodontii DSM 2778</name>
    <dbReference type="NCBI Taxonomy" id="888060"/>
    <lineage>
        <taxon>Bacteria</taxon>
        <taxon>Bacillati</taxon>
        <taxon>Bacillota</taxon>
        <taxon>Negativicutes</taxon>
        <taxon>Selenomonadales</taxon>
        <taxon>Selenomonadaceae</taxon>
        <taxon>Centipeda</taxon>
    </lineage>
</organism>
<dbReference type="CDD" id="cd03408">
    <property type="entry name" value="SPFH_like_u1"/>
    <property type="match status" value="1"/>
</dbReference>
<dbReference type="PANTHER" id="PTHR37826:SF2">
    <property type="entry name" value="ZINC-RIBBON DOMAIN-CONTAINING PROTEIN"/>
    <property type="match status" value="1"/>
</dbReference>
<accession>F5RJ80</accession>
<protein>
    <recommendedName>
        <fullName evidence="1">SPFH domain-containing protein</fullName>
    </recommendedName>
</protein>
<gene>
    <name evidence="2" type="ORF">HMPREF9081_0315</name>
</gene>
<reference evidence="2 3" key="1">
    <citation type="submission" date="2011-04" db="EMBL/GenBank/DDBJ databases">
        <authorList>
            <person name="Muzny D."/>
            <person name="Qin X."/>
            <person name="Deng J."/>
            <person name="Jiang H."/>
            <person name="Liu Y."/>
            <person name="Qu J."/>
            <person name="Song X.-Z."/>
            <person name="Zhang L."/>
            <person name="Thornton R."/>
            <person name="Coyle M."/>
            <person name="Francisco L."/>
            <person name="Jackson L."/>
            <person name="Javaid M."/>
            <person name="Korchina V."/>
            <person name="Kovar C."/>
            <person name="Mata R."/>
            <person name="Mathew T."/>
            <person name="Ngo R."/>
            <person name="Nguyen L."/>
            <person name="Nguyen N."/>
            <person name="Okwuonu G."/>
            <person name="Ongeri F."/>
            <person name="Pham C."/>
            <person name="Simmons D."/>
            <person name="Wilczek-Boney K."/>
            <person name="Hale W."/>
            <person name="Jakkamsetti A."/>
            <person name="Pham P."/>
            <person name="Ruth R."/>
            <person name="San Lucas F."/>
            <person name="Warren J."/>
            <person name="Zhang J."/>
            <person name="Zhao Z."/>
            <person name="Zhou C."/>
            <person name="Zhu D."/>
            <person name="Lee S."/>
            <person name="Bess C."/>
            <person name="Blankenburg K."/>
            <person name="Forbes L."/>
            <person name="Fu Q."/>
            <person name="Gubbala S."/>
            <person name="Hirani K."/>
            <person name="Jayaseelan J.C."/>
            <person name="Lara F."/>
            <person name="Munidasa M."/>
            <person name="Palculict T."/>
            <person name="Patil S."/>
            <person name="Pu L.-L."/>
            <person name="Saada N."/>
            <person name="Tang L."/>
            <person name="Weissenberger G."/>
            <person name="Zhu Y."/>
            <person name="Hemphill L."/>
            <person name="Shang Y."/>
            <person name="Youmans B."/>
            <person name="Ayvaz T."/>
            <person name="Ross M."/>
            <person name="Santibanez J."/>
            <person name="Aqrawi P."/>
            <person name="Gross S."/>
            <person name="Joshi V."/>
            <person name="Fowler G."/>
            <person name="Nazareth L."/>
            <person name="Reid J."/>
            <person name="Worley K."/>
            <person name="Petrosino J."/>
            <person name="Highlander S."/>
            <person name="Gibbs R."/>
        </authorList>
    </citation>
    <scope>NUCLEOTIDE SEQUENCE [LARGE SCALE GENOMIC DNA]</scope>
    <source>
        <strain evidence="2 3">DSM 2778</strain>
    </source>
</reference>
<keyword evidence="3" id="KW-1185">Reference proteome</keyword>
<dbReference type="InterPro" id="IPR033880">
    <property type="entry name" value="SPFH_YdjI"/>
</dbReference>
<dbReference type="eggNOG" id="COG4260">
    <property type="taxonomic scope" value="Bacteria"/>
</dbReference>
<dbReference type="STRING" id="888060.HMPREF9081_0315"/>
<evidence type="ECO:0000313" key="3">
    <source>
        <dbReference type="Proteomes" id="UP000004067"/>
    </source>
</evidence>
<comment type="caution">
    <text evidence="2">The sequence shown here is derived from an EMBL/GenBank/DDBJ whole genome shotgun (WGS) entry which is preliminary data.</text>
</comment>
<evidence type="ECO:0000313" key="2">
    <source>
        <dbReference type="EMBL" id="EGK62066.1"/>
    </source>
</evidence>
<dbReference type="PANTHER" id="PTHR37826">
    <property type="entry name" value="FLOTILLIN BAND_7_5 DOMAIN PROTEIN"/>
    <property type="match status" value="1"/>
</dbReference>
<name>F5RJ80_9FIRM</name>
<sequence>MGLLHERPIFLYLIFQFFQKFFTKPVIYDSMFFLVMCYNIEELSKRLRLLCKGGNTMGLIQAAVGSVSGVLADQWKEYFYCDSLDKDTLVAKGQKRVGRRSSNTSATDNIISSGSGIAVNDGQCMIIVEQGKVVEICAEPGVFTYDSSTEPTVFGGDLANDLVAVLKNIGKRFTYGGDAPKDQRVYYFNTKEIMGNKYGTAQSIQFETMIGQYMLNVNIRCFGEYSYRITNPILFYTNVCGNIEGVYERSEIDSQLKSELLTALQPAFGRIAAKGIRYTQLINYTKDIRNELSEELSEEWGKRRGIEIVSFGVSSVKANEEDEKRIKEIQDSAIMSDPNLRAGRLAGATADAMRTAAGNEAGMGGAFGFMGMGMAGNAGMGAMGAFGPQGGAAPQGNPLAPPQAAPAAAGWTCSCGQTGNTGKFCSGCGKQKPAPAASWNCPCGHTGNTGKFCAECGKPQPSAEGWSCSCGATNAGRFCANCGKPKPAGAPLYVCDKCGWKPDDPAHPPKFCPQCGDVFDENDKQ</sequence>
<dbReference type="Pfam" id="PF13421">
    <property type="entry name" value="Band_7_1"/>
    <property type="match status" value="1"/>
</dbReference>
<dbReference type="AlphaFoldDB" id="F5RJ80"/>
<feature type="domain" description="SPFH" evidence="1">
    <location>
        <begin position="108"/>
        <end position="328"/>
    </location>
</feature>
<dbReference type="EMBL" id="AFHQ01000007">
    <property type="protein sequence ID" value="EGK62066.1"/>
    <property type="molecule type" value="Genomic_DNA"/>
</dbReference>
<dbReference type="Proteomes" id="UP000004067">
    <property type="component" value="Unassembled WGS sequence"/>
</dbReference>
<dbReference type="HOGENOM" id="CLU_042784_0_0_9"/>
<evidence type="ECO:0000259" key="1">
    <source>
        <dbReference type="Pfam" id="PF13421"/>
    </source>
</evidence>